<dbReference type="Proteomes" id="UP000294498">
    <property type="component" value="Unassembled WGS sequence"/>
</dbReference>
<dbReference type="InterPro" id="IPR029058">
    <property type="entry name" value="AB_hydrolase_fold"/>
</dbReference>
<comment type="caution">
    <text evidence="4">The sequence shown here is derived from an EMBL/GenBank/DDBJ whole genome shotgun (WGS) entry which is preliminary data.</text>
</comment>
<evidence type="ECO:0000313" key="4">
    <source>
        <dbReference type="EMBL" id="TDX02128.1"/>
    </source>
</evidence>
<organism evidence="4 5">
    <name type="scientific">Dinghuibacter silviterrae</name>
    <dbReference type="NCBI Taxonomy" id="1539049"/>
    <lineage>
        <taxon>Bacteria</taxon>
        <taxon>Pseudomonadati</taxon>
        <taxon>Bacteroidota</taxon>
        <taxon>Chitinophagia</taxon>
        <taxon>Chitinophagales</taxon>
        <taxon>Chitinophagaceae</taxon>
        <taxon>Dinghuibacter</taxon>
    </lineage>
</organism>
<evidence type="ECO:0000313" key="5">
    <source>
        <dbReference type="Proteomes" id="UP000294498"/>
    </source>
</evidence>
<feature type="domain" description="Alpha/beta hydrolase fold-3" evidence="3">
    <location>
        <begin position="50"/>
        <end position="242"/>
    </location>
</feature>
<proteinExistence type="inferred from homology"/>
<dbReference type="PANTHER" id="PTHR48081">
    <property type="entry name" value="AB HYDROLASE SUPERFAMILY PROTEIN C4A8.06C"/>
    <property type="match status" value="1"/>
</dbReference>
<dbReference type="Pfam" id="PF07859">
    <property type="entry name" value="Abhydrolase_3"/>
    <property type="match status" value="1"/>
</dbReference>
<evidence type="ECO:0000256" key="2">
    <source>
        <dbReference type="ARBA" id="ARBA00022801"/>
    </source>
</evidence>
<evidence type="ECO:0000256" key="1">
    <source>
        <dbReference type="ARBA" id="ARBA00010515"/>
    </source>
</evidence>
<dbReference type="InterPro" id="IPR013094">
    <property type="entry name" value="AB_hydrolase_3"/>
</dbReference>
<reference evidence="4 5" key="1">
    <citation type="submission" date="2019-03" db="EMBL/GenBank/DDBJ databases">
        <title>Genomic Encyclopedia of Type Strains, Phase IV (KMG-IV): sequencing the most valuable type-strain genomes for metagenomic binning, comparative biology and taxonomic classification.</title>
        <authorList>
            <person name="Goeker M."/>
        </authorList>
    </citation>
    <scope>NUCLEOTIDE SEQUENCE [LARGE SCALE GENOMIC DNA]</scope>
    <source>
        <strain evidence="4 5">DSM 100059</strain>
    </source>
</reference>
<dbReference type="Gene3D" id="3.40.50.1820">
    <property type="entry name" value="alpha/beta hydrolase"/>
    <property type="match status" value="1"/>
</dbReference>
<protein>
    <submittedName>
        <fullName evidence="4">Acetyl esterase/lipase</fullName>
    </submittedName>
</protein>
<keyword evidence="5" id="KW-1185">Reference proteome</keyword>
<dbReference type="InterPro" id="IPR050300">
    <property type="entry name" value="GDXG_lipolytic_enzyme"/>
</dbReference>
<comment type="similarity">
    <text evidence="1">Belongs to the 'GDXG' lipolytic enzyme family.</text>
</comment>
<name>A0A4R8DW15_9BACT</name>
<gene>
    <name evidence="4" type="ORF">EDB95_3178</name>
</gene>
<dbReference type="InterPro" id="IPR002168">
    <property type="entry name" value="Lipase_GDXG_HIS_AS"/>
</dbReference>
<accession>A0A4R8DW15</accession>
<dbReference type="GO" id="GO:0016787">
    <property type="term" value="F:hydrolase activity"/>
    <property type="evidence" value="ECO:0007669"/>
    <property type="project" value="UniProtKB-KW"/>
</dbReference>
<dbReference type="AlphaFoldDB" id="A0A4R8DW15"/>
<sequence length="276" mass="31050">MEDIQQRREDFDRKPRPYDYEPTVSIAPATINGVSCYWFTPEDPDQGKTIIYLHGGGFAMGSIRSHDKFVSHLAKKLQARTLFIEYALAPEKPWPAGIQDILSVYGEVDLPYLIGDSAGASLIVQVIGELLKRDLPLPKAAVLISPWIRLACDYPSYEANAAIDPVLTRDLLQMLARAYAGDGTLDLASPENVRPARFPPVLIMAGSNEILLDDSRHFYEYIKDIQPVSRLTIYEDQVHVWLRKDVYSTAGRRAFEEIAGFIRLFSPHPANPCLFL</sequence>
<dbReference type="EMBL" id="SODV01000001">
    <property type="protein sequence ID" value="TDX02128.1"/>
    <property type="molecule type" value="Genomic_DNA"/>
</dbReference>
<dbReference type="PANTHER" id="PTHR48081:SF8">
    <property type="entry name" value="ALPHA_BETA HYDROLASE FOLD-3 DOMAIN-CONTAINING PROTEIN-RELATED"/>
    <property type="match status" value="1"/>
</dbReference>
<keyword evidence="2" id="KW-0378">Hydrolase</keyword>
<dbReference type="SUPFAM" id="SSF53474">
    <property type="entry name" value="alpha/beta-Hydrolases"/>
    <property type="match status" value="1"/>
</dbReference>
<dbReference type="PROSITE" id="PS01173">
    <property type="entry name" value="LIPASE_GDXG_HIS"/>
    <property type="match status" value="1"/>
</dbReference>
<evidence type="ECO:0000259" key="3">
    <source>
        <dbReference type="Pfam" id="PF07859"/>
    </source>
</evidence>
<dbReference type="OrthoDB" id="9815425at2"/>
<dbReference type="RefSeq" id="WP_133994753.1">
    <property type="nucleotide sequence ID" value="NZ_SODV01000001.1"/>
</dbReference>